<proteinExistence type="predicted"/>
<evidence type="ECO:0000313" key="2">
    <source>
        <dbReference type="Proteomes" id="UP000822688"/>
    </source>
</evidence>
<sequence length="90" mass="9790">MLCFARAIGLRCGRAFEGQVILKFCSLWCSVYFTGGLGERKHVWNSPASGSRFYLTLGAACAEVEEADVAVMSIPNQADLGGHSMKWTIT</sequence>
<name>A0A8T0ISL8_CERPU</name>
<reference evidence="1" key="1">
    <citation type="submission" date="2020-06" db="EMBL/GenBank/DDBJ databases">
        <title>WGS assembly of Ceratodon purpureus strain R40.</title>
        <authorList>
            <person name="Carey S.B."/>
            <person name="Jenkins J."/>
            <person name="Shu S."/>
            <person name="Lovell J.T."/>
            <person name="Sreedasyam A."/>
            <person name="Maumus F."/>
            <person name="Tiley G.P."/>
            <person name="Fernandez-Pozo N."/>
            <person name="Barry K."/>
            <person name="Chen C."/>
            <person name="Wang M."/>
            <person name="Lipzen A."/>
            <person name="Daum C."/>
            <person name="Saski C.A."/>
            <person name="Payton A.C."/>
            <person name="Mcbreen J.C."/>
            <person name="Conrad R.E."/>
            <person name="Kollar L.M."/>
            <person name="Olsson S."/>
            <person name="Huttunen S."/>
            <person name="Landis J.B."/>
            <person name="Wickett N.J."/>
            <person name="Johnson M.G."/>
            <person name="Rensing S.A."/>
            <person name="Grimwood J."/>
            <person name="Schmutz J."/>
            <person name="Mcdaniel S.F."/>
        </authorList>
    </citation>
    <scope>NUCLEOTIDE SEQUENCE</scope>
    <source>
        <strain evidence="1">R40</strain>
    </source>
</reference>
<comment type="caution">
    <text evidence="1">The sequence shown here is derived from an EMBL/GenBank/DDBJ whole genome shotgun (WGS) entry which is preliminary data.</text>
</comment>
<protein>
    <submittedName>
        <fullName evidence="1">Uncharacterized protein</fullName>
    </submittedName>
</protein>
<dbReference type="AlphaFoldDB" id="A0A8T0ISL8"/>
<keyword evidence="2" id="KW-1185">Reference proteome</keyword>
<dbReference type="Proteomes" id="UP000822688">
    <property type="component" value="Chromosome 2"/>
</dbReference>
<evidence type="ECO:0000313" key="1">
    <source>
        <dbReference type="EMBL" id="KAG0585771.1"/>
    </source>
</evidence>
<dbReference type="EMBL" id="CM026422">
    <property type="protein sequence ID" value="KAG0585771.1"/>
    <property type="molecule type" value="Genomic_DNA"/>
</dbReference>
<gene>
    <name evidence="1" type="ORF">KC19_2G037500</name>
</gene>
<accession>A0A8T0ISL8</accession>
<organism evidence="1 2">
    <name type="scientific">Ceratodon purpureus</name>
    <name type="common">Fire moss</name>
    <name type="synonym">Dicranum purpureum</name>
    <dbReference type="NCBI Taxonomy" id="3225"/>
    <lineage>
        <taxon>Eukaryota</taxon>
        <taxon>Viridiplantae</taxon>
        <taxon>Streptophyta</taxon>
        <taxon>Embryophyta</taxon>
        <taxon>Bryophyta</taxon>
        <taxon>Bryophytina</taxon>
        <taxon>Bryopsida</taxon>
        <taxon>Dicranidae</taxon>
        <taxon>Pseudoditrichales</taxon>
        <taxon>Ditrichaceae</taxon>
        <taxon>Ceratodon</taxon>
    </lineage>
</organism>